<name>A0A917AVT5_9BACI</name>
<keyword evidence="4" id="KW-1185">Reference proteome</keyword>
<dbReference type="EMBL" id="BMFK01000002">
    <property type="protein sequence ID" value="GGE77564.1"/>
    <property type="molecule type" value="Genomic_DNA"/>
</dbReference>
<keyword evidence="1" id="KW-0472">Membrane</keyword>
<evidence type="ECO:0000313" key="4">
    <source>
        <dbReference type="Proteomes" id="UP000605259"/>
    </source>
</evidence>
<sequence>MSWKKVLIGVGIGVGAGVGANMLVQKKLEKKYVKPEDALSTVKEAFKRKGEISGSWIHMIPESYDRFGLEYEVYRGGITAKEEEGSIRYEFLVDATTGTVLDVSPLKDAVTV</sequence>
<reference evidence="3" key="1">
    <citation type="journal article" date="2014" name="Int. J. Syst. Evol. Microbiol.">
        <title>Complete genome sequence of Corynebacterium casei LMG S-19264T (=DSM 44701T), isolated from a smear-ripened cheese.</title>
        <authorList>
            <consortium name="US DOE Joint Genome Institute (JGI-PGF)"/>
            <person name="Walter F."/>
            <person name="Albersmeier A."/>
            <person name="Kalinowski J."/>
            <person name="Ruckert C."/>
        </authorList>
    </citation>
    <scope>NUCLEOTIDE SEQUENCE</scope>
    <source>
        <strain evidence="3">CGMCC 1.12698</strain>
    </source>
</reference>
<gene>
    <name evidence="3" type="ORF">GCM10007140_29020</name>
</gene>
<comment type="caution">
    <text evidence="3">The sequence shown here is derived from an EMBL/GenBank/DDBJ whole genome shotgun (WGS) entry which is preliminary data.</text>
</comment>
<dbReference type="InterPro" id="IPR025711">
    <property type="entry name" value="PepSY"/>
</dbReference>
<keyword evidence="1" id="KW-1133">Transmembrane helix</keyword>
<dbReference type="Proteomes" id="UP000605259">
    <property type="component" value="Unassembled WGS sequence"/>
</dbReference>
<proteinExistence type="predicted"/>
<feature type="domain" description="PepSY" evidence="2">
    <location>
        <begin position="35"/>
        <end position="103"/>
    </location>
</feature>
<evidence type="ECO:0000313" key="3">
    <source>
        <dbReference type="EMBL" id="GGE77564.1"/>
    </source>
</evidence>
<accession>A0A917AVT5</accession>
<dbReference type="RefSeq" id="WP_188389189.1">
    <property type="nucleotide sequence ID" value="NZ_BMFK01000002.1"/>
</dbReference>
<reference evidence="3" key="2">
    <citation type="submission" date="2020-09" db="EMBL/GenBank/DDBJ databases">
        <authorList>
            <person name="Sun Q."/>
            <person name="Zhou Y."/>
        </authorList>
    </citation>
    <scope>NUCLEOTIDE SEQUENCE</scope>
    <source>
        <strain evidence="3">CGMCC 1.12698</strain>
    </source>
</reference>
<dbReference type="Pfam" id="PF03413">
    <property type="entry name" value="PepSY"/>
    <property type="match status" value="1"/>
</dbReference>
<organism evidence="3 4">
    <name type="scientific">Priestia taiwanensis</name>
    <dbReference type="NCBI Taxonomy" id="1347902"/>
    <lineage>
        <taxon>Bacteria</taxon>
        <taxon>Bacillati</taxon>
        <taxon>Bacillota</taxon>
        <taxon>Bacilli</taxon>
        <taxon>Bacillales</taxon>
        <taxon>Bacillaceae</taxon>
        <taxon>Priestia</taxon>
    </lineage>
</organism>
<evidence type="ECO:0000256" key="1">
    <source>
        <dbReference type="SAM" id="Phobius"/>
    </source>
</evidence>
<keyword evidence="1" id="KW-0812">Transmembrane</keyword>
<evidence type="ECO:0000259" key="2">
    <source>
        <dbReference type="Pfam" id="PF03413"/>
    </source>
</evidence>
<dbReference type="AlphaFoldDB" id="A0A917AVT5"/>
<protein>
    <submittedName>
        <fullName evidence="3">Peptidase M4</fullName>
    </submittedName>
</protein>
<feature type="transmembrane region" description="Helical" evidence="1">
    <location>
        <begin position="6"/>
        <end position="24"/>
    </location>
</feature>